<keyword evidence="2" id="KW-0238">DNA-binding</keyword>
<feature type="region of interest" description="Disordered" evidence="5">
    <location>
        <begin position="263"/>
        <end position="295"/>
    </location>
</feature>
<gene>
    <name evidence="8" type="ORF">BJY01DRAFT_248729</name>
</gene>
<feature type="domain" description="HTH myb-type" evidence="7">
    <location>
        <begin position="117"/>
        <end position="163"/>
    </location>
</feature>
<name>A0ABR4JSY8_9EURO</name>
<comment type="caution">
    <text evidence="8">The sequence shown here is derived from an EMBL/GenBank/DDBJ whole genome shotgun (WGS) entry which is preliminary data.</text>
</comment>
<dbReference type="PANTHER" id="PTHR46621:SF1">
    <property type="entry name" value="SNRNA-ACTIVATING PROTEIN COMPLEX SUBUNIT 4"/>
    <property type="match status" value="1"/>
</dbReference>
<dbReference type="EMBL" id="JBFXLU010000092">
    <property type="protein sequence ID" value="KAL2843145.1"/>
    <property type="molecule type" value="Genomic_DNA"/>
</dbReference>
<evidence type="ECO:0000313" key="8">
    <source>
        <dbReference type="EMBL" id="KAL2843145.1"/>
    </source>
</evidence>
<feature type="compositionally biased region" description="Polar residues" evidence="5">
    <location>
        <begin position="171"/>
        <end position="196"/>
    </location>
</feature>
<dbReference type="InterPro" id="IPR009057">
    <property type="entry name" value="Homeodomain-like_sf"/>
</dbReference>
<dbReference type="InterPro" id="IPR051575">
    <property type="entry name" value="Myb-like_DNA-bd"/>
</dbReference>
<keyword evidence="1" id="KW-0805">Transcription regulation</keyword>
<keyword evidence="4" id="KW-0539">Nucleus</keyword>
<sequence>MSARRTWSQSEDDKLTSLVARFGDKRGRESRWHEISKNLPGRTNKDCRKRWFHSLDPSLRKGRWAAEEVKLLLDAYKRLGPAWKEIATLIVGRKDDQCSKRYNDILSPSVKHRLEDWSPQEDRYLTAKVAELGNKWSVIATRLPGRPPLTCRNRWRKLARATRNNSRDGALSQSHVQLQSESNDLEPLSSTDTPMVTSSATSTSTSSSPEHLDTLYSLSRDIERPTIQNLASPNYNADPASPAAPLGGFGFAEADLQRLTTGTYNGTFPPSRNQTQNTASTRGNQSMQDATTPLDGYLTGGFLQALLNEEN</sequence>
<dbReference type="PROSITE" id="PS50090">
    <property type="entry name" value="MYB_LIKE"/>
    <property type="match status" value="3"/>
</dbReference>
<feature type="compositionally biased region" description="Polar residues" evidence="5">
    <location>
        <begin position="263"/>
        <end position="291"/>
    </location>
</feature>
<dbReference type="InterPro" id="IPR017930">
    <property type="entry name" value="Myb_dom"/>
</dbReference>
<feature type="region of interest" description="Disordered" evidence="5">
    <location>
        <begin position="162"/>
        <end position="211"/>
    </location>
</feature>
<dbReference type="PROSITE" id="PS51294">
    <property type="entry name" value="HTH_MYB"/>
    <property type="match status" value="3"/>
</dbReference>
<reference evidence="8 9" key="1">
    <citation type="submission" date="2024-07" db="EMBL/GenBank/DDBJ databases">
        <title>Section-level genome sequencing and comparative genomics of Aspergillus sections Usti and Cavernicolus.</title>
        <authorList>
            <consortium name="Lawrence Berkeley National Laboratory"/>
            <person name="Nybo J.L."/>
            <person name="Vesth T.C."/>
            <person name="Theobald S."/>
            <person name="Frisvad J.C."/>
            <person name="Larsen T.O."/>
            <person name="Kjaerboelling I."/>
            <person name="Rothschild-Mancinelli K."/>
            <person name="Lyhne E.K."/>
            <person name="Kogle M.E."/>
            <person name="Barry K."/>
            <person name="Clum A."/>
            <person name="Na H."/>
            <person name="Ledsgaard L."/>
            <person name="Lin J."/>
            <person name="Lipzen A."/>
            <person name="Kuo A."/>
            <person name="Riley R."/>
            <person name="Mondo S."/>
            <person name="Labutti K."/>
            <person name="Haridas S."/>
            <person name="Pangalinan J."/>
            <person name="Salamov A.A."/>
            <person name="Simmons B.A."/>
            <person name="Magnuson J.K."/>
            <person name="Chen J."/>
            <person name="Drula E."/>
            <person name="Henrissat B."/>
            <person name="Wiebenga A."/>
            <person name="Lubbers R.J."/>
            <person name="Gomes A.C."/>
            <person name="Makela M.R."/>
            <person name="Stajich J."/>
            <person name="Grigoriev I.V."/>
            <person name="Mortensen U.H."/>
            <person name="De Vries R.P."/>
            <person name="Baker S.E."/>
            <person name="Andersen M.R."/>
        </authorList>
    </citation>
    <scope>NUCLEOTIDE SEQUENCE [LARGE SCALE GENOMIC DNA]</scope>
    <source>
        <strain evidence="8 9">CBS 123904</strain>
    </source>
</reference>
<dbReference type="SMART" id="SM00717">
    <property type="entry name" value="SANT"/>
    <property type="match status" value="3"/>
</dbReference>
<feature type="compositionally biased region" description="Low complexity" evidence="5">
    <location>
        <begin position="197"/>
        <end position="208"/>
    </location>
</feature>
<keyword evidence="9" id="KW-1185">Reference proteome</keyword>
<organism evidence="8 9">
    <name type="scientific">Aspergillus pseudoustus</name>
    <dbReference type="NCBI Taxonomy" id="1810923"/>
    <lineage>
        <taxon>Eukaryota</taxon>
        <taxon>Fungi</taxon>
        <taxon>Dikarya</taxon>
        <taxon>Ascomycota</taxon>
        <taxon>Pezizomycotina</taxon>
        <taxon>Eurotiomycetes</taxon>
        <taxon>Eurotiomycetidae</taxon>
        <taxon>Eurotiales</taxon>
        <taxon>Aspergillaceae</taxon>
        <taxon>Aspergillus</taxon>
        <taxon>Aspergillus subgen. Nidulantes</taxon>
    </lineage>
</organism>
<keyword evidence="3" id="KW-0804">Transcription</keyword>
<evidence type="ECO:0000259" key="7">
    <source>
        <dbReference type="PROSITE" id="PS51294"/>
    </source>
</evidence>
<evidence type="ECO:0000256" key="2">
    <source>
        <dbReference type="ARBA" id="ARBA00023125"/>
    </source>
</evidence>
<dbReference type="PANTHER" id="PTHR46621">
    <property type="entry name" value="SNRNA-ACTIVATING PROTEIN COMPLEX SUBUNIT 4"/>
    <property type="match status" value="1"/>
</dbReference>
<feature type="domain" description="HTH myb-type" evidence="7">
    <location>
        <begin position="56"/>
        <end position="110"/>
    </location>
</feature>
<dbReference type="SUPFAM" id="SSF46689">
    <property type="entry name" value="Homeodomain-like"/>
    <property type="match status" value="2"/>
</dbReference>
<accession>A0ABR4JSY8</accession>
<feature type="domain" description="Myb-like" evidence="6">
    <location>
        <begin position="117"/>
        <end position="159"/>
    </location>
</feature>
<evidence type="ECO:0000313" key="9">
    <source>
        <dbReference type="Proteomes" id="UP001610446"/>
    </source>
</evidence>
<evidence type="ECO:0000256" key="3">
    <source>
        <dbReference type="ARBA" id="ARBA00023163"/>
    </source>
</evidence>
<evidence type="ECO:0000259" key="6">
    <source>
        <dbReference type="PROSITE" id="PS50090"/>
    </source>
</evidence>
<feature type="domain" description="HTH myb-type" evidence="7">
    <location>
        <begin position="1"/>
        <end position="51"/>
    </location>
</feature>
<proteinExistence type="predicted"/>
<evidence type="ECO:0000256" key="5">
    <source>
        <dbReference type="SAM" id="MobiDB-lite"/>
    </source>
</evidence>
<dbReference type="InterPro" id="IPR001005">
    <property type="entry name" value="SANT/Myb"/>
</dbReference>
<dbReference type="CDD" id="cd00167">
    <property type="entry name" value="SANT"/>
    <property type="match status" value="2"/>
</dbReference>
<dbReference type="Pfam" id="PF13921">
    <property type="entry name" value="Myb_DNA-bind_6"/>
    <property type="match status" value="1"/>
</dbReference>
<protein>
    <submittedName>
        <fullName evidence="8">Homeodomain-like protein</fullName>
    </submittedName>
</protein>
<dbReference type="Proteomes" id="UP001610446">
    <property type="component" value="Unassembled WGS sequence"/>
</dbReference>
<feature type="domain" description="Myb-like" evidence="6">
    <location>
        <begin position="56"/>
        <end position="106"/>
    </location>
</feature>
<evidence type="ECO:0000256" key="4">
    <source>
        <dbReference type="ARBA" id="ARBA00023242"/>
    </source>
</evidence>
<feature type="domain" description="Myb-like" evidence="6">
    <location>
        <begin position="1"/>
        <end position="55"/>
    </location>
</feature>
<dbReference type="Pfam" id="PF00249">
    <property type="entry name" value="Myb_DNA-binding"/>
    <property type="match status" value="1"/>
</dbReference>
<dbReference type="Gene3D" id="1.10.10.60">
    <property type="entry name" value="Homeodomain-like"/>
    <property type="match status" value="3"/>
</dbReference>
<evidence type="ECO:0000256" key="1">
    <source>
        <dbReference type="ARBA" id="ARBA00023015"/>
    </source>
</evidence>